<organism evidence="1 2">
    <name type="scientific">Microbacterium deminutum</name>
    <dbReference type="NCBI Taxonomy" id="344164"/>
    <lineage>
        <taxon>Bacteria</taxon>
        <taxon>Bacillati</taxon>
        <taxon>Actinomycetota</taxon>
        <taxon>Actinomycetes</taxon>
        <taxon>Micrococcales</taxon>
        <taxon>Microbacteriaceae</taxon>
        <taxon>Microbacterium</taxon>
    </lineage>
</organism>
<sequence>MLDTSSANVTDIIEQLVDALDALDAQSAGRPPTNRGGRSAVGWAHPTALRQSSLGVVSGAI</sequence>
<name>A0ABP5CDA8_9MICO</name>
<comment type="caution">
    <text evidence="1">The sequence shown here is derived from an EMBL/GenBank/DDBJ whole genome shotgun (WGS) entry which is preliminary data.</text>
</comment>
<accession>A0ABP5CDA8</accession>
<dbReference type="EMBL" id="BAAAOG010000005">
    <property type="protein sequence ID" value="GAA1962164.1"/>
    <property type="molecule type" value="Genomic_DNA"/>
</dbReference>
<evidence type="ECO:0000313" key="2">
    <source>
        <dbReference type="Proteomes" id="UP001499933"/>
    </source>
</evidence>
<keyword evidence="2" id="KW-1185">Reference proteome</keyword>
<proteinExistence type="predicted"/>
<evidence type="ECO:0000313" key="1">
    <source>
        <dbReference type="EMBL" id="GAA1962164.1"/>
    </source>
</evidence>
<reference evidence="2" key="1">
    <citation type="journal article" date="2019" name="Int. J. Syst. Evol. Microbiol.">
        <title>The Global Catalogue of Microorganisms (GCM) 10K type strain sequencing project: providing services to taxonomists for standard genome sequencing and annotation.</title>
        <authorList>
            <consortium name="The Broad Institute Genomics Platform"/>
            <consortium name="The Broad Institute Genome Sequencing Center for Infectious Disease"/>
            <person name="Wu L."/>
            <person name="Ma J."/>
        </authorList>
    </citation>
    <scope>NUCLEOTIDE SEQUENCE [LARGE SCALE GENOMIC DNA]</scope>
    <source>
        <strain evidence="2">JCM 14901</strain>
    </source>
</reference>
<gene>
    <name evidence="1" type="ORF">GCM10009776_26030</name>
</gene>
<dbReference type="Proteomes" id="UP001499933">
    <property type="component" value="Unassembled WGS sequence"/>
</dbReference>
<protein>
    <submittedName>
        <fullName evidence="1">Uncharacterized protein</fullName>
    </submittedName>
</protein>